<feature type="binding site" evidence="11">
    <location>
        <position position="181"/>
    </location>
    <ligand>
        <name>D-threo-isocitrate</name>
        <dbReference type="ChEBI" id="CHEBI:15562"/>
    </ligand>
</feature>
<keyword evidence="6 9" id="KW-0560">Oxidoreductase</keyword>
<dbReference type="EMBL" id="AM746676">
    <property type="protein sequence ID" value="CAN96987.1"/>
    <property type="molecule type" value="Genomic_DNA"/>
</dbReference>
<evidence type="ECO:0000256" key="8">
    <source>
        <dbReference type="ARBA" id="ARBA00046318"/>
    </source>
</evidence>
<dbReference type="SUPFAM" id="SSF53659">
    <property type="entry name" value="Isocitrate/Isopropylmalate dehydrogenase-like"/>
    <property type="match status" value="1"/>
</dbReference>
<evidence type="ECO:0000256" key="6">
    <source>
        <dbReference type="ARBA" id="ARBA00023002"/>
    </source>
</evidence>
<gene>
    <name evidence="15" type="primary">icd2</name>
    <name evidence="15" type="ordered locus">sce6818</name>
</gene>
<comment type="catalytic activity">
    <reaction evidence="7 9">
        <text>D-threo-isocitrate + NADP(+) = 2-oxoglutarate + CO2 + NADPH</text>
        <dbReference type="Rhea" id="RHEA:19629"/>
        <dbReference type="ChEBI" id="CHEBI:15562"/>
        <dbReference type="ChEBI" id="CHEBI:16526"/>
        <dbReference type="ChEBI" id="CHEBI:16810"/>
        <dbReference type="ChEBI" id="CHEBI:57783"/>
        <dbReference type="ChEBI" id="CHEBI:58349"/>
        <dbReference type="EC" id="1.1.1.42"/>
    </reaction>
</comment>
<feature type="site" description="Critical for catalysis" evidence="10">
    <location>
        <position position="290"/>
    </location>
</feature>
<evidence type="ECO:0000256" key="14">
    <source>
        <dbReference type="SAM" id="MobiDB-lite"/>
    </source>
</evidence>
<feature type="binding site" evidence="13">
    <location>
        <position position="684"/>
    </location>
    <ligand>
        <name>NADP(+)</name>
        <dbReference type="ChEBI" id="CHEBI:58349"/>
    </ligand>
</feature>
<dbReference type="GO" id="GO:0006097">
    <property type="term" value="P:glyoxylate cycle"/>
    <property type="evidence" value="ECO:0007669"/>
    <property type="project" value="UniProtKB-KW"/>
</dbReference>
<reference evidence="15 16" key="1">
    <citation type="journal article" date="2007" name="Nat. Biotechnol.">
        <title>Complete genome sequence of the myxobacterium Sorangium cellulosum.</title>
        <authorList>
            <person name="Schneiker S."/>
            <person name="Perlova O."/>
            <person name="Kaiser O."/>
            <person name="Gerth K."/>
            <person name="Alici A."/>
            <person name="Altmeyer M.O."/>
            <person name="Bartels D."/>
            <person name="Bekel T."/>
            <person name="Beyer S."/>
            <person name="Bode E."/>
            <person name="Bode H.B."/>
            <person name="Bolten C.J."/>
            <person name="Choudhuri J.V."/>
            <person name="Doss S."/>
            <person name="Elnakady Y.A."/>
            <person name="Frank B."/>
            <person name="Gaigalat L."/>
            <person name="Goesmann A."/>
            <person name="Groeger C."/>
            <person name="Gross F."/>
            <person name="Jelsbak L."/>
            <person name="Jelsbak L."/>
            <person name="Kalinowski J."/>
            <person name="Kegler C."/>
            <person name="Knauber T."/>
            <person name="Konietzny S."/>
            <person name="Kopp M."/>
            <person name="Krause L."/>
            <person name="Krug D."/>
            <person name="Linke B."/>
            <person name="Mahmud T."/>
            <person name="Martinez-Arias R."/>
            <person name="McHardy A.C."/>
            <person name="Merai M."/>
            <person name="Meyer F."/>
            <person name="Mormann S."/>
            <person name="Munoz-Dorado J."/>
            <person name="Perez J."/>
            <person name="Pradella S."/>
            <person name="Rachid S."/>
            <person name="Raddatz G."/>
            <person name="Rosenau F."/>
            <person name="Rueckert C."/>
            <person name="Sasse F."/>
            <person name="Scharfe M."/>
            <person name="Schuster S.C."/>
            <person name="Suen G."/>
            <person name="Treuner-Lange A."/>
            <person name="Velicer G.J."/>
            <person name="Vorholter F.-J."/>
            <person name="Weissman K.J."/>
            <person name="Welch R.D."/>
            <person name="Wenzel S.C."/>
            <person name="Whitworth D.E."/>
            <person name="Wilhelm S."/>
            <person name="Wittmann C."/>
            <person name="Bloecker H."/>
            <person name="Puehler A."/>
            <person name="Mueller R."/>
        </authorList>
    </citation>
    <scope>NUCLEOTIDE SEQUENCE [LARGE SCALE GENOMIC DNA]</scope>
    <source>
        <strain evidence="16">So ce56</strain>
    </source>
</reference>
<feature type="binding site" evidence="13">
    <location>
        <position position="171"/>
    </location>
    <ligand>
        <name>NADP(+)</name>
        <dbReference type="ChEBI" id="CHEBI:58349"/>
    </ligand>
</feature>
<evidence type="ECO:0000256" key="12">
    <source>
        <dbReference type="PIRSR" id="PIRSR009407-3"/>
    </source>
</evidence>
<evidence type="ECO:0000313" key="16">
    <source>
        <dbReference type="Proteomes" id="UP000002139"/>
    </source>
</evidence>
<feature type="binding site" evidence="13">
    <location>
        <position position="624"/>
    </location>
    <ligand>
        <name>NADP(+)</name>
        <dbReference type="ChEBI" id="CHEBI:58349"/>
    </ligand>
</feature>
<feature type="binding site" evidence="13">
    <location>
        <begin position="635"/>
        <end position="637"/>
    </location>
    <ligand>
        <name>NADP(+)</name>
        <dbReference type="ChEBI" id="CHEBI:58349"/>
    </ligand>
</feature>
<keyword evidence="5 9" id="KW-0521">NADP</keyword>
<evidence type="ECO:0000256" key="7">
    <source>
        <dbReference type="ARBA" id="ARBA00023554"/>
    </source>
</evidence>
<dbReference type="Pfam" id="PF03971">
    <property type="entry name" value="IDH"/>
    <property type="match status" value="1"/>
</dbReference>
<evidence type="ECO:0000256" key="13">
    <source>
        <dbReference type="PIRSR" id="PIRSR009407-4"/>
    </source>
</evidence>
<evidence type="ECO:0000256" key="9">
    <source>
        <dbReference type="PIRNR" id="PIRNR009407"/>
    </source>
</evidence>
<keyword evidence="3 12" id="KW-0479">Metal-binding</keyword>
<evidence type="ECO:0000256" key="10">
    <source>
        <dbReference type="PIRSR" id="PIRSR009407-1"/>
    </source>
</evidence>
<accession>A9GTS3</accession>
<feature type="binding site" evidence="12">
    <location>
        <position position="385"/>
    </location>
    <ligand>
        <name>Mg(2+)</name>
        <dbReference type="ChEBI" id="CHEBI:18420"/>
    </ligand>
</feature>
<dbReference type="EC" id="1.1.1.42" evidence="9"/>
<dbReference type="KEGG" id="scl:sce6818"/>
<feature type="site" description="Critical for catalysis" evidence="10">
    <location>
        <position position="455"/>
    </location>
</feature>
<dbReference type="PANTHER" id="PTHR36999">
    <property type="entry name" value="ISOCITRATE DEHYDROGENASE [NADP]"/>
    <property type="match status" value="1"/>
</dbReference>
<evidence type="ECO:0000256" key="5">
    <source>
        <dbReference type="ARBA" id="ARBA00022857"/>
    </source>
</evidence>
<dbReference type="PIRSF" id="PIRSF009407">
    <property type="entry name" value="IDH_monmr"/>
    <property type="match status" value="1"/>
</dbReference>
<sequence length="776" mass="83971">MRKFRCQALCRCDGPLAPGETFPTIPTGSTLEKTVETQNSTIIYTKTDEAPALATYSLLPIVEAFTKAAGVRVETRDISLAGRILANFPERLTDNQKLGDHLAELGELAKTPNANIIKLPNISASIPQLVAAIKELQQQGYAVPDYPSEPKTEEEKAIKARYAKVLGSAVNPVLREGNSDRRASPAVKDYAKKHPHSMGAWSRDSKSHVAHMSGGDFYGSEKSVVVDKAQELKIELVAGGKTTVLKPSVKVQAGEVVDASVMSAKALRAFYAEQVADAKKQGVLFSLHLKATMMKVSDPILFGHAVSVFYADALEKHAATLAKVGFDPNNGIGDLYTKIQGLPADEKAAIEADIKAVYEQRPTLAMVDSDRGITNLHVPSDVIIDASMPAAIRSSGKMYGTDGKLYDTKFTIPDRSYAGIYKATIEFHKQHGAFDPRTMGTSPNVGLMAQAAEEYGSHDKTFKIAESGTVRIVDASGNALLEQKVEAGDVFRACQTKDIAIKDWVKLAVSRARATGAPAVFWLDENRAHDKNLIAKVKAYLSEHDTKGLELPIKSPVEAIEFTLGRMKEGKDTISVTGNVLRDYLTDLFPILELGTSAKMLSIVPLLAGGGLYETGAGGSAPKHVQQLQKENYLRWDSLGEFLALQVSIEDLANKTNNAKAKVLAKALDTAIGLFLENNKSPARKVGEIDNRGSHFYLALYWAQSLAKQTEDKELAAKFGKLAQTLTDNESKIDGELIGAQGKPVDLGGYYHFDDQKTFAAMRPSATLNAAIDGFS</sequence>
<dbReference type="GO" id="GO:0006099">
    <property type="term" value="P:tricarboxylic acid cycle"/>
    <property type="evidence" value="ECO:0007669"/>
    <property type="project" value="UniProtKB-KW"/>
</dbReference>
<feature type="binding site" evidence="13">
    <location>
        <begin position="619"/>
        <end position="620"/>
    </location>
    <ligand>
        <name>NADP(+)</name>
        <dbReference type="ChEBI" id="CHEBI:58349"/>
    </ligand>
</feature>
<feature type="binding site" evidence="11">
    <location>
        <begin position="168"/>
        <end position="175"/>
    </location>
    <ligand>
        <name>substrate</name>
    </ligand>
</feature>
<organism evidence="15 16">
    <name type="scientific">Sorangium cellulosum (strain So ce56)</name>
    <name type="common">Polyangium cellulosum (strain So ce56)</name>
    <dbReference type="NCBI Taxonomy" id="448385"/>
    <lineage>
        <taxon>Bacteria</taxon>
        <taxon>Pseudomonadati</taxon>
        <taxon>Myxococcota</taxon>
        <taxon>Polyangia</taxon>
        <taxon>Polyangiales</taxon>
        <taxon>Polyangiaceae</taxon>
        <taxon>Sorangium</taxon>
    </lineage>
</organism>
<keyword evidence="2 9" id="KW-0816">Tricarboxylic acid cycle</keyword>
<protein>
    <recommendedName>
        <fullName evidence="9">Isocitrate dehydrogenase [NADP]</fullName>
        <ecNumber evidence="9">1.1.1.42</ecNumber>
    </recommendedName>
    <alternativeName>
        <fullName evidence="9">Oxalosuccinate decarboxylase</fullName>
    </alternativeName>
</protein>
<feature type="binding site" evidence="12">
    <location>
        <position position="587"/>
    </location>
    <ligand>
        <name>Mg(2+)</name>
        <dbReference type="ChEBI" id="CHEBI:18420"/>
    </ligand>
</feature>
<comment type="similarity">
    <text evidence="8 9">Belongs to the monomeric-type IDH family.</text>
</comment>
<evidence type="ECO:0000256" key="4">
    <source>
        <dbReference type="ARBA" id="ARBA00022842"/>
    </source>
</evidence>
<dbReference type="eggNOG" id="COG2838">
    <property type="taxonomic scope" value="Bacteria"/>
</dbReference>
<feature type="binding site" evidence="13">
    <location>
        <begin position="118"/>
        <end position="123"/>
    </location>
    <ligand>
        <name>NADP(+)</name>
        <dbReference type="ChEBI" id="CHEBI:58349"/>
    </ligand>
</feature>
<evidence type="ECO:0000256" key="11">
    <source>
        <dbReference type="PIRSR" id="PIRSR009407-2"/>
    </source>
</evidence>
<feature type="binding site" evidence="12">
    <location>
        <position position="583"/>
    </location>
    <ligand>
        <name>Mg(2+)</name>
        <dbReference type="ChEBI" id="CHEBI:18420"/>
    </ligand>
</feature>
<feature type="binding site" evidence="11">
    <location>
        <position position="582"/>
    </location>
    <ligand>
        <name>D-threo-isocitrate</name>
        <dbReference type="ChEBI" id="CHEBI:15562"/>
    </ligand>
</feature>
<dbReference type="InterPro" id="IPR004436">
    <property type="entry name" value="Isocitrate_DH_NADP_mono"/>
</dbReference>
<evidence type="ECO:0000313" key="15">
    <source>
        <dbReference type="EMBL" id="CAN96987.1"/>
    </source>
</evidence>
<dbReference type="BioCyc" id="SCEL448385:SCE_RS34975-MONOMER"/>
<dbReference type="Proteomes" id="UP000002139">
    <property type="component" value="Chromosome"/>
</dbReference>
<dbReference type="STRING" id="448385.sce6818"/>
<keyword evidence="16" id="KW-1185">Reference proteome</keyword>
<feature type="region of interest" description="Disordered" evidence="14">
    <location>
        <begin position="175"/>
        <end position="205"/>
    </location>
</feature>
<evidence type="ECO:0000256" key="2">
    <source>
        <dbReference type="ARBA" id="ARBA00022532"/>
    </source>
</evidence>
<comment type="cofactor">
    <cofactor evidence="12">
        <name>Mg(2+)</name>
        <dbReference type="ChEBI" id="CHEBI:18420"/>
    </cofactor>
    <cofactor evidence="12">
        <name>Mn(2+)</name>
        <dbReference type="ChEBI" id="CHEBI:29035"/>
    </cofactor>
    <text evidence="12">Binds 1 Mg(2+) or Mn(2+) ion per subunit.</text>
</comment>
<dbReference type="AlphaFoldDB" id="A9GTS3"/>
<proteinExistence type="inferred from homology"/>
<dbReference type="PANTHER" id="PTHR36999:SF1">
    <property type="entry name" value="ISOCITRATE DEHYDROGENASE (NADP(+))"/>
    <property type="match status" value="1"/>
</dbReference>
<dbReference type="GO" id="GO:0004450">
    <property type="term" value="F:isocitrate dehydrogenase (NADP+) activity"/>
    <property type="evidence" value="ECO:0007669"/>
    <property type="project" value="UniProtKB-EC"/>
</dbReference>
<keyword evidence="4 12" id="KW-0460">Magnesium</keyword>
<dbReference type="HOGENOM" id="CLU_025308_1_0_7"/>
<evidence type="ECO:0000256" key="3">
    <source>
        <dbReference type="ARBA" id="ARBA00022723"/>
    </source>
</evidence>
<dbReference type="GO" id="GO:0046872">
    <property type="term" value="F:metal ion binding"/>
    <property type="evidence" value="ECO:0007669"/>
    <property type="project" value="UniProtKB-KW"/>
</dbReference>
<dbReference type="NCBIfam" id="TIGR00178">
    <property type="entry name" value="monomer_idh"/>
    <property type="match status" value="1"/>
</dbReference>
<name>A9GTS3_SORC5</name>
<keyword evidence="1 9" id="KW-0329">Glyoxylate bypass</keyword>
<evidence type="ECO:0000256" key="1">
    <source>
        <dbReference type="ARBA" id="ARBA00022435"/>
    </source>
</evidence>